<organism evidence="2">
    <name type="scientific">Macaca fascicularis</name>
    <name type="common">Crab-eating macaque</name>
    <name type="synonym">Cynomolgus monkey</name>
    <dbReference type="NCBI Taxonomy" id="9541"/>
    <lineage>
        <taxon>Eukaryota</taxon>
        <taxon>Metazoa</taxon>
        <taxon>Chordata</taxon>
        <taxon>Craniata</taxon>
        <taxon>Vertebrata</taxon>
        <taxon>Euteleostomi</taxon>
        <taxon>Mammalia</taxon>
        <taxon>Eutheria</taxon>
        <taxon>Euarchontoglires</taxon>
        <taxon>Primates</taxon>
        <taxon>Haplorrhini</taxon>
        <taxon>Catarrhini</taxon>
        <taxon>Cercopithecidae</taxon>
        <taxon>Cercopithecinae</taxon>
        <taxon>Macaca</taxon>
    </lineage>
</organism>
<name>I7GJG3_MACFA</name>
<evidence type="ECO:0000256" key="1">
    <source>
        <dbReference type="SAM" id="MobiDB-lite"/>
    </source>
</evidence>
<sequence length="73" mass="7822">MVGPYLHVICHSAASEAPCCWLPSPCHLQTRKEEQAVQREAEPGEGVSRVTPHLKGPNQGEALASVQPPPDPT</sequence>
<protein>
    <submittedName>
        <fullName evidence="2">Macaca fascicularis brain cDNA clone: QtrA-18030, similar to human sideroflexin 5 (SFXN5), mRNA, RefSeq: NM_144579.1</fullName>
    </submittedName>
</protein>
<reference evidence="2" key="1">
    <citation type="journal article" date="2007" name="PLoS Biol.">
        <title>Rate of evolution in brain-expressed genes in humans and other primates.</title>
        <authorList>
            <person name="Wang H.-Y."/>
            <person name="Chien H.-C."/>
            <person name="Osada N."/>
            <person name="Hashimoto K."/>
            <person name="Sugano S."/>
            <person name="Gojobori T."/>
            <person name="Chou C.-K."/>
            <person name="Tsai S.-F."/>
            <person name="Wu C.-I."/>
            <person name="Shen C.-K.J."/>
        </authorList>
    </citation>
    <scope>NUCLEOTIDE SEQUENCE</scope>
</reference>
<feature type="region of interest" description="Disordered" evidence="1">
    <location>
        <begin position="33"/>
        <end position="73"/>
    </location>
</feature>
<dbReference type="AlphaFoldDB" id="I7GJG3"/>
<accession>I7GJG3</accession>
<feature type="compositionally biased region" description="Basic and acidic residues" evidence="1">
    <location>
        <begin position="33"/>
        <end position="42"/>
    </location>
</feature>
<evidence type="ECO:0000313" key="2">
    <source>
        <dbReference type="EMBL" id="BAE91642.1"/>
    </source>
</evidence>
<proteinExistence type="evidence at transcript level"/>
<dbReference type="EMBL" id="AB174580">
    <property type="protein sequence ID" value="BAE91642.1"/>
    <property type="molecule type" value="mRNA"/>
</dbReference>